<dbReference type="InterPro" id="IPR010394">
    <property type="entry name" value="5-nucleotidase"/>
</dbReference>
<dbReference type="GO" id="GO:0005737">
    <property type="term" value="C:cytoplasm"/>
    <property type="evidence" value="ECO:0007669"/>
    <property type="project" value="InterPro"/>
</dbReference>
<dbReference type="Proteomes" id="UP000031971">
    <property type="component" value="Unassembled WGS sequence"/>
</dbReference>
<dbReference type="EMBL" id="JXSL01000035">
    <property type="protein sequence ID" value="KIL96730.1"/>
    <property type="molecule type" value="Genomic_DNA"/>
</dbReference>
<dbReference type="GO" id="GO:0009117">
    <property type="term" value="P:nucleotide metabolic process"/>
    <property type="evidence" value="ECO:0007669"/>
    <property type="project" value="InterPro"/>
</dbReference>
<keyword evidence="2" id="KW-1185">Reference proteome</keyword>
<dbReference type="GO" id="GO:0000287">
    <property type="term" value="F:magnesium ion binding"/>
    <property type="evidence" value="ECO:0007669"/>
    <property type="project" value="InterPro"/>
</dbReference>
<reference evidence="1 2" key="1">
    <citation type="submission" date="2015-01" db="EMBL/GenBank/DDBJ databases">
        <title>Genome Sequence of Magnetospirillum magnetotacticum Strain MS-1.</title>
        <authorList>
            <person name="Marinov G.K."/>
            <person name="Smalley M.D."/>
            <person name="DeSalvo G."/>
        </authorList>
    </citation>
    <scope>NUCLEOTIDE SEQUENCE [LARGE SCALE GENOMIC DNA]</scope>
    <source>
        <strain evidence="1 2">MS-1</strain>
    </source>
</reference>
<comment type="caution">
    <text evidence="1">The sequence shown here is derived from an EMBL/GenBank/DDBJ whole genome shotgun (WGS) entry which is preliminary data.</text>
</comment>
<dbReference type="Pfam" id="PF06189">
    <property type="entry name" value="5-nucleotidase"/>
    <property type="match status" value="1"/>
</dbReference>
<proteinExistence type="predicted"/>
<accession>A0A0C2YPZ6</accession>
<dbReference type="RefSeq" id="WP_041042962.1">
    <property type="nucleotide sequence ID" value="NZ_JXSL01000035.1"/>
</dbReference>
<protein>
    <submittedName>
        <fullName evidence="1">5'-nucleotidase</fullName>
    </submittedName>
</protein>
<dbReference type="GO" id="GO:0000166">
    <property type="term" value="F:nucleotide binding"/>
    <property type="evidence" value="ECO:0007669"/>
    <property type="project" value="InterPro"/>
</dbReference>
<organism evidence="1 2">
    <name type="scientific">Paramagnetospirillum magnetotacticum MS-1</name>
    <dbReference type="NCBI Taxonomy" id="272627"/>
    <lineage>
        <taxon>Bacteria</taxon>
        <taxon>Pseudomonadati</taxon>
        <taxon>Pseudomonadota</taxon>
        <taxon>Alphaproteobacteria</taxon>
        <taxon>Rhodospirillales</taxon>
        <taxon>Magnetospirillaceae</taxon>
        <taxon>Paramagnetospirillum</taxon>
    </lineage>
</organism>
<dbReference type="AlphaFoldDB" id="A0A0C2YPZ6"/>
<dbReference type="GO" id="GO:0008253">
    <property type="term" value="F:5'-nucleotidase activity"/>
    <property type="evidence" value="ECO:0007669"/>
    <property type="project" value="InterPro"/>
</dbReference>
<dbReference type="PANTHER" id="PTHR31367:SF5">
    <property type="entry name" value="CYTOSOLIC 5'-NUCLEOTIDASE 1A"/>
    <property type="match status" value="1"/>
</dbReference>
<dbReference type="STRING" id="272627.CCC_01596"/>
<gene>
    <name evidence="1" type="ORF">CCC_01596</name>
</gene>
<evidence type="ECO:0000313" key="1">
    <source>
        <dbReference type="EMBL" id="KIL96730.1"/>
    </source>
</evidence>
<evidence type="ECO:0000313" key="2">
    <source>
        <dbReference type="Proteomes" id="UP000031971"/>
    </source>
</evidence>
<sequence length="298" mass="32965">MYQLADKLVIGISSRALFCLEAENRVFDEEGVRAYRQYQAERDDVILEPGTAFGLVRNLLRINEGLEAPLVEVVVVSRNSPDVAIRVFRSIEHHRLAIKRAAFTSGHRLPSLLKAFNVQLFLSRHAPDVSLAVSDGIAAARLYDPPDGPMPDIDEIHFAFDGDAVLFSEASEIIYQREGLAAFAEHERLNAHVPLAPGPFAPFLRTLALLQSRENDLPVRIRTSLVTARCSPAHERVLRTFRDWGVTVDQALFLGGVDKASVLEAIRPDIFFDDQEAHLTAAATIVPSGQVPWPAGSR</sequence>
<dbReference type="PANTHER" id="PTHR31367">
    <property type="entry name" value="CYTOSOLIC 5'-NUCLEOTIDASE 1 FAMILY MEMBER"/>
    <property type="match status" value="1"/>
</dbReference>
<name>A0A0C2YPZ6_PARME</name>
<dbReference type="OrthoDB" id="9778569at2"/>